<keyword evidence="5" id="KW-0732">Signal</keyword>
<keyword evidence="7" id="KW-0998">Cell outer membrane</keyword>
<dbReference type="GO" id="GO:0044718">
    <property type="term" value="P:siderophore transmembrane transport"/>
    <property type="evidence" value="ECO:0007669"/>
    <property type="project" value="TreeGrafter"/>
</dbReference>
<accession>A0A9D9H1P0</accession>
<comment type="caution">
    <text evidence="11">The sequence shown here is derived from an EMBL/GenBank/DDBJ whole genome shotgun (WGS) entry which is preliminary data.</text>
</comment>
<dbReference type="SUPFAM" id="SSF56935">
    <property type="entry name" value="Porins"/>
    <property type="match status" value="1"/>
</dbReference>
<protein>
    <submittedName>
        <fullName evidence="11">TonB-dependent receptor</fullName>
    </submittedName>
</protein>
<keyword evidence="11" id="KW-0675">Receptor</keyword>
<reference evidence="11" key="1">
    <citation type="submission" date="2020-10" db="EMBL/GenBank/DDBJ databases">
        <authorList>
            <person name="Gilroy R."/>
        </authorList>
    </citation>
    <scope>NUCLEOTIDE SEQUENCE</scope>
    <source>
        <strain evidence="11">2889</strain>
    </source>
</reference>
<evidence type="ECO:0000313" key="11">
    <source>
        <dbReference type="EMBL" id="MBO8432142.1"/>
    </source>
</evidence>
<keyword evidence="2" id="KW-0813">Transport</keyword>
<evidence type="ECO:0000256" key="2">
    <source>
        <dbReference type="ARBA" id="ARBA00022448"/>
    </source>
</evidence>
<dbReference type="Proteomes" id="UP000823612">
    <property type="component" value="Unassembled WGS sequence"/>
</dbReference>
<dbReference type="Pfam" id="PF14905">
    <property type="entry name" value="OMP_b-brl_3"/>
    <property type="match status" value="1"/>
</dbReference>
<dbReference type="InterPro" id="IPR008969">
    <property type="entry name" value="CarboxyPept-like_regulatory"/>
</dbReference>
<evidence type="ECO:0000256" key="4">
    <source>
        <dbReference type="ARBA" id="ARBA00022692"/>
    </source>
</evidence>
<comment type="subcellular location">
    <subcellularLocation>
        <location evidence="1">Cell outer membrane</location>
        <topology evidence="1">Multi-pass membrane protein</topology>
    </subcellularLocation>
</comment>
<dbReference type="SUPFAM" id="SSF49464">
    <property type="entry name" value="Carboxypeptidase regulatory domain-like"/>
    <property type="match status" value="1"/>
</dbReference>
<organism evidence="11 12">
    <name type="scientific">Candidatus Pullibacteroides excrementavium</name>
    <dbReference type="NCBI Taxonomy" id="2840905"/>
    <lineage>
        <taxon>Bacteria</taxon>
        <taxon>Pseudomonadati</taxon>
        <taxon>Bacteroidota</taxon>
        <taxon>Bacteroidia</taxon>
        <taxon>Bacteroidales</taxon>
        <taxon>Candidatus Pullibacteroides</taxon>
    </lineage>
</organism>
<evidence type="ECO:0000256" key="6">
    <source>
        <dbReference type="ARBA" id="ARBA00023136"/>
    </source>
</evidence>
<evidence type="ECO:0000256" key="7">
    <source>
        <dbReference type="ARBA" id="ARBA00023237"/>
    </source>
</evidence>
<evidence type="ECO:0000256" key="3">
    <source>
        <dbReference type="ARBA" id="ARBA00022452"/>
    </source>
</evidence>
<evidence type="ECO:0000259" key="10">
    <source>
        <dbReference type="Pfam" id="PF14905"/>
    </source>
</evidence>
<evidence type="ECO:0000256" key="8">
    <source>
        <dbReference type="SAM" id="MobiDB-lite"/>
    </source>
</evidence>
<evidence type="ECO:0000259" key="9">
    <source>
        <dbReference type="Pfam" id="PF07715"/>
    </source>
</evidence>
<dbReference type="EMBL" id="JADIMZ010000033">
    <property type="protein sequence ID" value="MBO8432142.1"/>
    <property type="molecule type" value="Genomic_DNA"/>
</dbReference>
<feature type="region of interest" description="Disordered" evidence="8">
    <location>
        <begin position="268"/>
        <end position="289"/>
    </location>
</feature>
<feature type="domain" description="Outer membrane protein beta-barrel" evidence="10">
    <location>
        <begin position="390"/>
        <end position="802"/>
    </location>
</feature>
<dbReference type="PANTHER" id="PTHR30069:SF29">
    <property type="entry name" value="HEMOGLOBIN AND HEMOGLOBIN-HAPTOGLOBIN-BINDING PROTEIN 1-RELATED"/>
    <property type="match status" value="1"/>
</dbReference>
<feature type="domain" description="TonB-dependent receptor plug" evidence="9">
    <location>
        <begin position="128"/>
        <end position="213"/>
    </location>
</feature>
<dbReference type="InterPro" id="IPR039426">
    <property type="entry name" value="TonB-dep_rcpt-like"/>
</dbReference>
<proteinExistence type="predicted"/>
<gene>
    <name evidence="11" type="ORF">IAB08_02455</name>
</gene>
<name>A0A9D9H1P0_9BACT</name>
<dbReference type="AlphaFoldDB" id="A0A9D9H1P0"/>
<dbReference type="InterPro" id="IPR012910">
    <property type="entry name" value="Plug_dom"/>
</dbReference>
<dbReference type="GO" id="GO:0009279">
    <property type="term" value="C:cell outer membrane"/>
    <property type="evidence" value="ECO:0007669"/>
    <property type="project" value="UniProtKB-SubCell"/>
</dbReference>
<dbReference type="PANTHER" id="PTHR30069">
    <property type="entry name" value="TONB-DEPENDENT OUTER MEMBRANE RECEPTOR"/>
    <property type="match status" value="1"/>
</dbReference>
<evidence type="ECO:0000256" key="5">
    <source>
        <dbReference type="ARBA" id="ARBA00022729"/>
    </source>
</evidence>
<keyword evidence="3" id="KW-1134">Transmembrane beta strand</keyword>
<dbReference type="Gene3D" id="2.40.170.20">
    <property type="entry name" value="TonB-dependent receptor, beta-barrel domain"/>
    <property type="match status" value="1"/>
</dbReference>
<reference evidence="11" key="2">
    <citation type="journal article" date="2021" name="PeerJ">
        <title>Extensive microbial diversity within the chicken gut microbiome revealed by metagenomics and culture.</title>
        <authorList>
            <person name="Gilroy R."/>
            <person name="Ravi A."/>
            <person name="Getino M."/>
            <person name="Pursley I."/>
            <person name="Horton D.L."/>
            <person name="Alikhan N.F."/>
            <person name="Baker D."/>
            <person name="Gharbi K."/>
            <person name="Hall N."/>
            <person name="Watson M."/>
            <person name="Adriaenssens E.M."/>
            <person name="Foster-Nyarko E."/>
            <person name="Jarju S."/>
            <person name="Secka A."/>
            <person name="Antonio M."/>
            <person name="Oren A."/>
            <person name="Chaudhuri R.R."/>
            <person name="La Ragione R."/>
            <person name="Hildebrand F."/>
            <person name="Pallen M.J."/>
        </authorList>
    </citation>
    <scope>NUCLEOTIDE SEQUENCE</scope>
    <source>
        <strain evidence="11">2889</strain>
    </source>
</reference>
<keyword evidence="4" id="KW-0812">Transmembrane</keyword>
<evidence type="ECO:0000313" key="12">
    <source>
        <dbReference type="Proteomes" id="UP000823612"/>
    </source>
</evidence>
<evidence type="ECO:0000256" key="1">
    <source>
        <dbReference type="ARBA" id="ARBA00004571"/>
    </source>
</evidence>
<dbReference type="Pfam" id="PF07715">
    <property type="entry name" value="Plug"/>
    <property type="match status" value="1"/>
</dbReference>
<keyword evidence="6" id="KW-0472">Membrane</keyword>
<sequence length="820" mass="93286">MLLLFLLIIPLQAQNGRFSGRIIEKGSDTPLEFVNVIIRDTETNEMKGGAVTDIDGRFDIEDLPLNRPLQATYSAMSYTTITSPVVRLSASKPLFEAGNVVLSTEAHLLETVTITGQKRTIEYSLDRKVVNVEQTLVSEGGSAVDVLQNVPSVSVDEEGNVSMKGSDNVTILIDGRPATLSGLGLEQIASNNIANIEIISNPSVKYNPEGTSGIVNIITKERQRTGFNGNVYASGSTANRYGLGTNLSWGLKKATIFTNLDLSYRNRESSGESRRTSFRGDNPAFPEDNTQVEEGMSYREREGFGGKFQLGVDLHFDPKNSLLLSGTFNAWSNNRLNRNPENRTFSFFDANGDRHFSPMDETEHWIRSMSTYTENDDRMYDGQFALSYIHKFGKPKQDLTFDVTLDYHRPKGTSVNDRWMITPLGDGIIDSTQTIQTILNNRKGFNADIQLNYLHPFNDKISLEVGYQGKIQWQQNVSRYDTRLNAYQDTAIDFSYLEHNHGIYANVMGTFGRFTFQVGGRMEADLMTANTVRDGGDTSFDYARFRFYPSVHMSYKIGEKQELQLSYSRRVNRPRPHNLDPYIDYSNYPSSIDYGNPDLLPQDIHSVELNYSLFLKSSSFYVTVYYRYMQDLIRRYQFEAADPASGEVLLNRTFMNYATGNTYGVDISWEQQILKWWRMSLSGSLYQNMTSDDQLDESTTVEGISYSAQFNTTMNLPLDFTLQFTCRYRGPSYWGQTRFDQNVIGEIALRKSFFKKKLNVGLRVRDLFHTQQWNSTVVGEGFTNYNKSRTKNSTALYVTLTYKFNEGVENRSQRPPHPPM</sequence>
<dbReference type="InterPro" id="IPR041700">
    <property type="entry name" value="OMP_b-brl_3"/>
</dbReference>
<dbReference type="InterPro" id="IPR036942">
    <property type="entry name" value="Beta-barrel_TonB_sf"/>
</dbReference>
<dbReference type="Gene3D" id="2.170.130.10">
    <property type="entry name" value="TonB-dependent receptor, plug domain"/>
    <property type="match status" value="1"/>
</dbReference>
<dbReference type="InterPro" id="IPR037066">
    <property type="entry name" value="Plug_dom_sf"/>
</dbReference>
<dbReference type="GO" id="GO:0015344">
    <property type="term" value="F:siderophore uptake transmembrane transporter activity"/>
    <property type="evidence" value="ECO:0007669"/>
    <property type="project" value="TreeGrafter"/>
</dbReference>